<dbReference type="GO" id="GO:0016787">
    <property type="term" value="F:hydrolase activity"/>
    <property type="evidence" value="ECO:0007669"/>
    <property type="project" value="UniProtKB-KW"/>
</dbReference>
<evidence type="ECO:0000256" key="3">
    <source>
        <dbReference type="SAM" id="MobiDB-lite"/>
    </source>
</evidence>
<accession>A0A4Q7MW02</accession>
<dbReference type="AlphaFoldDB" id="A0A4Q7MW02"/>
<evidence type="ECO:0000313" key="5">
    <source>
        <dbReference type="EMBL" id="RZS73198.1"/>
    </source>
</evidence>
<comment type="caution">
    <text evidence="5">The sequence shown here is derived from an EMBL/GenBank/DDBJ whole genome shotgun (WGS) entry which is preliminary data.</text>
</comment>
<evidence type="ECO:0000256" key="2">
    <source>
        <dbReference type="ARBA" id="ARBA00022801"/>
    </source>
</evidence>
<dbReference type="InterPro" id="IPR015797">
    <property type="entry name" value="NUDIX_hydrolase-like_dom_sf"/>
</dbReference>
<evidence type="ECO:0000259" key="4">
    <source>
        <dbReference type="PROSITE" id="PS51462"/>
    </source>
</evidence>
<dbReference type="Pfam" id="PF00293">
    <property type="entry name" value="NUDIX"/>
    <property type="match status" value="1"/>
</dbReference>
<dbReference type="InterPro" id="IPR020084">
    <property type="entry name" value="NUDIX_hydrolase_CS"/>
</dbReference>
<keyword evidence="2" id="KW-0378">Hydrolase</keyword>
<dbReference type="PROSITE" id="PS51462">
    <property type="entry name" value="NUDIX"/>
    <property type="match status" value="1"/>
</dbReference>
<organism evidence="5 6">
    <name type="scientific">Kerstersia gyiorum</name>
    <dbReference type="NCBI Taxonomy" id="206506"/>
    <lineage>
        <taxon>Bacteria</taxon>
        <taxon>Pseudomonadati</taxon>
        <taxon>Pseudomonadota</taxon>
        <taxon>Betaproteobacteria</taxon>
        <taxon>Burkholderiales</taxon>
        <taxon>Alcaligenaceae</taxon>
        <taxon>Kerstersia</taxon>
    </lineage>
</organism>
<evidence type="ECO:0000256" key="1">
    <source>
        <dbReference type="ARBA" id="ARBA00001946"/>
    </source>
</evidence>
<reference evidence="5 6" key="1">
    <citation type="submission" date="2019-02" db="EMBL/GenBank/DDBJ databases">
        <title>Genomic Encyclopedia of Type Strains, Phase IV (KMG-IV): sequencing the most valuable type-strain genomes for metagenomic binning, comparative biology and taxonomic classification.</title>
        <authorList>
            <person name="Goeker M."/>
        </authorList>
    </citation>
    <scope>NUCLEOTIDE SEQUENCE [LARGE SCALE GENOMIC DNA]</scope>
    <source>
        <strain evidence="5 6">DSM 16618</strain>
    </source>
</reference>
<gene>
    <name evidence="5" type="ORF">EV679_0387</name>
</gene>
<protein>
    <submittedName>
        <fullName evidence="5">Uncharacterized protein DUF4743</fullName>
    </submittedName>
</protein>
<dbReference type="Gene3D" id="3.90.79.10">
    <property type="entry name" value="Nucleoside Triphosphate Pyrophosphohydrolase"/>
    <property type="match status" value="1"/>
</dbReference>
<comment type="cofactor">
    <cofactor evidence="1">
        <name>Mg(2+)</name>
        <dbReference type="ChEBI" id="CHEBI:18420"/>
    </cofactor>
</comment>
<feature type="domain" description="Nudix hydrolase" evidence="4">
    <location>
        <begin position="170"/>
        <end position="317"/>
    </location>
</feature>
<evidence type="ECO:0000313" key="6">
    <source>
        <dbReference type="Proteomes" id="UP000292039"/>
    </source>
</evidence>
<dbReference type="Proteomes" id="UP000292039">
    <property type="component" value="Unassembled WGS sequence"/>
</dbReference>
<dbReference type="CDD" id="cd03676">
    <property type="entry name" value="NUDIX_Tnr3_like"/>
    <property type="match status" value="1"/>
</dbReference>
<dbReference type="InterPro" id="IPR000086">
    <property type="entry name" value="NUDIX_hydrolase_dom"/>
</dbReference>
<name>A0A4Q7MW02_9BURK</name>
<dbReference type="PROSITE" id="PS00893">
    <property type="entry name" value="NUDIX_BOX"/>
    <property type="match status" value="1"/>
</dbReference>
<proteinExistence type="predicted"/>
<dbReference type="EMBL" id="SGWZ01000001">
    <property type="protein sequence ID" value="RZS73198.1"/>
    <property type="molecule type" value="Genomic_DNA"/>
</dbReference>
<sequence length="322" mass="34931">MLQAEKTRLPAPVQERPIPPPDITPDTPRSQLAVSLGPATRHYNAPMPIILPSLARLQDYAQRLHAGITQPPPAGAKPLHIAGQRCGWIVPAAMAALQPKGLAHAAGDTWHIGRELAPHSAALAEVCDAVAVTLRDAGCLHGWRNEALDIYSLAPESPPLGRIERTATRPLGLRTLAVHLNGWTPDGRLWLARRSLTKNTDPGMWDTLVGGLASSGESLDLALVRESAEEAGLTPEDLAARTPLRTVVQIHHHLPEGFQVEDILISRCVLAEHVQPRNQDGEVMEIRALPPLEIMDMLEDGMFTQEAAIVLVDDMLQLAREA</sequence>
<dbReference type="SUPFAM" id="SSF55811">
    <property type="entry name" value="Nudix"/>
    <property type="match status" value="1"/>
</dbReference>
<feature type="region of interest" description="Disordered" evidence="3">
    <location>
        <begin position="1"/>
        <end position="29"/>
    </location>
</feature>